<reference evidence="1" key="2">
    <citation type="submission" date="2020-09" db="EMBL/GenBank/DDBJ databases">
        <authorList>
            <person name="Sun Q."/>
            <person name="Kim S."/>
        </authorList>
    </citation>
    <scope>NUCLEOTIDE SEQUENCE</scope>
    <source>
        <strain evidence="1">KCTC 12988</strain>
    </source>
</reference>
<dbReference type="AlphaFoldDB" id="A0A918TY92"/>
<reference evidence="1" key="1">
    <citation type="journal article" date="2014" name="Int. J. Syst. Evol. Microbiol.">
        <title>Complete genome sequence of Corynebacterium casei LMG S-19264T (=DSM 44701T), isolated from a smear-ripened cheese.</title>
        <authorList>
            <consortium name="US DOE Joint Genome Institute (JGI-PGF)"/>
            <person name="Walter F."/>
            <person name="Albersmeier A."/>
            <person name="Kalinowski J."/>
            <person name="Ruckert C."/>
        </authorList>
    </citation>
    <scope>NUCLEOTIDE SEQUENCE</scope>
    <source>
        <strain evidence="1">KCTC 12988</strain>
    </source>
</reference>
<accession>A0A918TY92</accession>
<gene>
    <name evidence="1" type="ORF">GCM10007100_40230</name>
</gene>
<evidence type="ECO:0000313" key="1">
    <source>
        <dbReference type="EMBL" id="GHC68108.1"/>
    </source>
</evidence>
<name>A0A918TY92_9BACT</name>
<dbReference type="EMBL" id="BMXI01000038">
    <property type="protein sequence ID" value="GHC68108.1"/>
    <property type="molecule type" value="Genomic_DNA"/>
</dbReference>
<evidence type="ECO:0000313" key="2">
    <source>
        <dbReference type="Proteomes" id="UP000644507"/>
    </source>
</evidence>
<comment type="caution">
    <text evidence="1">The sequence shown here is derived from an EMBL/GenBank/DDBJ whole genome shotgun (WGS) entry which is preliminary data.</text>
</comment>
<dbReference type="Proteomes" id="UP000644507">
    <property type="component" value="Unassembled WGS sequence"/>
</dbReference>
<proteinExistence type="predicted"/>
<organism evidence="1 2">
    <name type="scientific">Roseibacillus persicicus</name>
    <dbReference type="NCBI Taxonomy" id="454148"/>
    <lineage>
        <taxon>Bacteria</taxon>
        <taxon>Pseudomonadati</taxon>
        <taxon>Verrucomicrobiota</taxon>
        <taxon>Verrucomicrobiia</taxon>
        <taxon>Verrucomicrobiales</taxon>
        <taxon>Verrucomicrobiaceae</taxon>
        <taxon>Roseibacillus</taxon>
    </lineage>
</organism>
<sequence length="174" mass="19851">MCSYSGAEVQAPAELLTIVEKREELVRDLDEKYLSSLAKLRAKYVSAGKSEEVALVTKFIELAEMPKVSAREELLGKKEKPSFLPSILNKKWQWKHGRNANVIDWIILNPAGTIRANWLDDAKWEQVGERKIRIYKKSKGKEIFTILEWNEDVTEYKGSGLNVPTNRVSGCLLE</sequence>
<protein>
    <submittedName>
        <fullName evidence="1">Uncharacterized protein</fullName>
    </submittedName>
</protein>
<keyword evidence="2" id="KW-1185">Reference proteome</keyword>